<sequence length="226" mass="24465">MQQLEQSGGGLVQPEGSLTLTCKASGFDFSSNYYMCWVRQAPGKGLEWIGCIYTGSGSTYYASWAKGRFTISKTSSTTVTLQMTSLTAADTATYFCARQIPNAGGTWGLWGPGTLVTVSSVSLSSPTLYPLVSCEGALTDGNLVAMGCLARDFLPSSVTFSWSFKNNSEISSRTVRTFPVVKRGDKYMATSQVLVPSRDVLQGTEEYLVCKVQHSNSNRDLRVSFP</sequence>
<dbReference type="PROSITE" id="PS50835">
    <property type="entry name" value="IG_LIKE"/>
    <property type="match status" value="2"/>
</dbReference>
<dbReference type="SUPFAM" id="SSF48726">
    <property type="entry name" value="Immunoglobulin"/>
    <property type="match status" value="2"/>
</dbReference>
<dbReference type="GO" id="GO:0005576">
    <property type="term" value="C:extracellular region"/>
    <property type="evidence" value="ECO:0007669"/>
    <property type="project" value="UniProtKB-ARBA"/>
</dbReference>
<evidence type="ECO:0000256" key="3">
    <source>
        <dbReference type="ARBA" id="ARBA00023157"/>
    </source>
</evidence>
<dbReference type="EMBL" id="LC030184">
    <property type="protein sequence ID" value="BAQ55246.1"/>
    <property type="molecule type" value="mRNA"/>
</dbReference>
<dbReference type="Pfam" id="PF00047">
    <property type="entry name" value="ig"/>
    <property type="match status" value="1"/>
</dbReference>
<dbReference type="InterPro" id="IPR036179">
    <property type="entry name" value="Ig-like_dom_sf"/>
</dbReference>
<dbReference type="Gene3D" id="2.60.40.10">
    <property type="entry name" value="Immunoglobulins"/>
    <property type="match status" value="2"/>
</dbReference>
<evidence type="ECO:0000256" key="2">
    <source>
        <dbReference type="ARBA" id="ARBA00023130"/>
    </source>
</evidence>
<evidence type="ECO:0000256" key="4">
    <source>
        <dbReference type="ARBA" id="ARBA00023180"/>
    </source>
</evidence>
<dbReference type="AlphaFoldDB" id="A0A0C6G6Z1"/>
<evidence type="ECO:0000256" key="1">
    <source>
        <dbReference type="ARBA" id="ARBA00022859"/>
    </source>
</evidence>
<dbReference type="GO" id="GO:0002250">
    <property type="term" value="P:adaptive immune response"/>
    <property type="evidence" value="ECO:0007669"/>
    <property type="project" value="UniProtKB-KW"/>
</dbReference>
<dbReference type="FunFam" id="2.60.40.10:FF:001878">
    <property type="entry name" value="Immunoglobulin heavy variable 1-4"/>
    <property type="match status" value="1"/>
</dbReference>
<evidence type="ECO:0000256" key="5">
    <source>
        <dbReference type="ARBA" id="ARBA00023283"/>
    </source>
</evidence>
<dbReference type="InterPro" id="IPR003597">
    <property type="entry name" value="Ig_C1-set"/>
</dbReference>
<dbReference type="Pfam" id="PF07686">
    <property type="entry name" value="V-set"/>
    <property type="match status" value="1"/>
</dbReference>
<dbReference type="InterPro" id="IPR013151">
    <property type="entry name" value="Immunoglobulin_dom"/>
</dbReference>
<dbReference type="InterPro" id="IPR013783">
    <property type="entry name" value="Ig-like_fold"/>
</dbReference>
<organism evidence="9">
    <name type="scientific">Oryctolagus cuniculus</name>
    <name type="common">Rabbit</name>
    <dbReference type="NCBI Taxonomy" id="9986"/>
    <lineage>
        <taxon>Eukaryota</taxon>
        <taxon>Metazoa</taxon>
        <taxon>Chordata</taxon>
        <taxon>Craniata</taxon>
        <taxon>Vertebrata</taxon>
        <taxon>Euteleostomi</taxon>
        <taxon>Mammalia</taxon>
        <taxon>Eutheria</taxon>
        <taxon>Euarchontoglires</taxon>
        <taxon>Glires</taxon>
        <taxon>Lagomorpha</taxon>
        <taxon>Leporidae</taxon>
        <taxon>Oryctolagus</taxon>
    </lineage>
</organism>
<keyword evidence="1" id="KW-0391">Immunity</keyword>
<dbReference type="SMART" id="SM00406">
    <property type="entry name" value="IGv"/>
    <property type="match status" value="1"/>
</dbReference>
<evidence type="ECO:0000256" key="6">
    <source>
        <dbReference type="ARBA" id="ARBA00023319"/>
    </source>
</evidence>
<dbReference type="SMART" id="SM00407">
    <property type="entry name" value="IGc1"/>
    <property type="match status" value="1"/>
</dbReference>
<feature type="domain" description="Ig-like" evidence="8">
    <location>
        <begin position="126"/>
        <end position="224"/>
    </location>
</feature>
<evidence type="ECO:0000259" key="8">
    <source>
        <dbReference type="PROSITE" id="PS50835"/>
    </source>
</evidence>
<dbReference type="InterPro" id="IPR007110">
    <property type="entry name" value="Ig-like_dom"/>
</dbReference>
<dbReference type="InterPro" id="IPR013106">
    <property type="entry name" value="Ig_V-set"/>
</dbReference>
<keyword evidence="6" id="KW-0393">Immunoglobulin domain</keyword>
<dbReference type="InterPro" id="IPR050199">
    <property type="entry name" value="IgHV"/>
</dbReference>
<keyword evidence="4" id="KW-0325">Glycoprotein</keyword>
<evidence type="ECO:0000313" key="9">
    <source>
        <dbReference type="EMBL" id="BAQ55246.1"/>
    </source>
</evidence>
<feature type="domain" description="Ig-like" evidence="8">
    <location>
        <begin position="1"/>
        <end position="96"/>
    </location>
</feature>
<accession>A0A0C6G6Z1</accession>
<evidence type="ECO:0000256" key="7">
    <source>
        <dbReference type="ARBA" id="ARBA00043265"/>
    </source>
</evidence>
<protein>
    <submittedName>
        <fullName evidence="9">IgM heavy chain VDJ region</fullName>
    </submittedName>
</protein>
<keyword evidence="2" id="KW-1064">Adaptive immunity</keyword>
<keyword evidence="5" id="KW-0873">Pyrrolidone carboxylic acid</keyword>
<dbReference type="FunFam" id="2.60.40.10:FF:001836">
    <property type="entry name" value="Immunoglobulin heavy constant mu"/>
    <property type="match status" value="1"/>
</dbReference>
<dbReference type="SMART" id="SM00409">
    <property type="entry name" value="IG"/>
    <property type="match status" value="1"/>
</dbReference>
<reference evidence="9" key="1">
    <citation type="submission" date="2015-02" db="EMBL/GenBank/DDBJ databases">
        <title>In vitro generation of rabbit anti- Listeria monocytogenes monoclonal antibody using single cell based RT-PCR linked cell-free expression systems.</title>
        <authorList>
            <person name="Ojima-Kato T."/>
            <person name="Hashimuura D."/>
            <person name="Kojima T."/>
            <person name="Nakano H."/>
        </authorList>
    </citation>
    <scope>NUCLEOTIDE SEQUENCE</scope>
</reference>
<dbReference type="GO" id="GO:0019814">
    <property type="term" value="C:immunoglobulin complex"/>
    <property type="evidence" value="ECO:0007669"/>
    <property type="project" value="UniProtKB-KW"/>
</dbReference>
<keyword evidence="7" id="KW-1280">Immunoglobulin</keyword>
<keyword evidence="3" id="KW-1015">Disulfide bond</keyword>
<proteinExistence type="evidence at transcript level"/>
<dbReference type="PANTHER" id="PTHR23266">
    <property type="entry name" value="IMMUNOGLOBULIN HEAVY CHAIN"/>
    <property type="match status" value="1"/>
</dbReference>
<name>A0A0C6G6Z1_RABIT</name>
<dbReference type="InterPro" id="IPR003599">
    <property type="entry name" value="Ig_sub"/>
</dbReference>